<dbReference type="InterPro" id="IPR003131">
    <property type="entry name" value="T1-type_BTB"/>
</dbReference>
<gene>
    <name evidence="2" type="ORF">AB205_0053680</name>
</gene>
<dbReference type="OrthoDB" id="10025005at2759"/>
<evidence type="ECO:0000313" key="3">
    <source>
        <dbReference type="Proteomes" id="UP000228934"/>
    </source>
</evidence>
<dbReference type="Proteomes" id="UP000228934">
    <property type="component" value="Unassembled WGS sequence"/>
</dbReference>
<organism evidence="2 3">
    <name type="scientific">Aquarana catesbeiana</name>
    <name type="common">American bullfrog</name>
    <name type="synonym">Rana catesbeiana</name>
    <dbReference type="NCBI Taxonomy" id="8400"/>
    <lineage>
        <taxon>Eukaryota</taxon>
        <taxon>Metazoa</taxon>
        <taxon>Chordata</taxon>
        <taxon>Craniata</taxon>
        <taxon>Vertebrata</taxon>
        <taxon>Euteleostomi</taxon>
        <taxon>Amphibia</taxon>
        <taxon>Batrachia</taxon>
        <taxon>Anura</taxon>
        <taxon>Neobatrachia</taxon>
        <taxon>Ranoidea</taxon>
        <taxon>Ranidae</taxon>
        <taxon>Aquarana</taxon>
    </lineage>
</organism>
<evidence type="ECO:0000259" key="1">
    <source>
        <dbReference type="SMART" id="SM00225"/>
    </source>
</evidence>
<name>A0A2G9SAS6_AQUCT</name>
<dbReference type="PANTHER" id="PTHR14499">
    <property type="entry name" value="POTASSIUM CHANNEL TETRAMERIZATION DOMAIN-CONTAINING"/>
    <property type="match status" value="1"/>
</dbReference>
<protein>
    <submittedName>
        <fullName evidence="2">Potassium channel regulatory protein</fullName>
    </submittedName>
</protein>
<keyword evidence="3" id="KW-1185">Reference proteome</keyword>
<dbReference type="Pfam" id="PF02214">
    <property type="entry name" value="BTB_2"/>
    <property type="match status" value="1"/>
</dbReference>
<reference evidence="3" key="1">
    <citation type="journal article" date="2017" name="Nat. Commun.">
        <title>The North American bullfrog draft genome provides insight into hormonal regulation of long noncoding RNA.</title>
        <authorList>
            <person name="Hammond S.A."/>
            <person name="Warren R.L."/>
            <person name="Vandervalk B.P."/>
            <person name="Kucuk E."/>
            <person name="Khan H."/>
            <person name="Gibb E.A."/>
            <person name="Pandoh P."/>
            <person name="Kirk H."/>
            <person name="Zhao Y."/>
            <person name="Jones M."/>
            <person name="Mungall A.J."/>
            <person name="Coope R."/>
            <person name="Pleasance S."/>
            <person name="Moore R.A."/>
            <person name="Holt R.A."/>
            <person name="Round J.M."/>
            <person name="Ohora S."/>
            <person name="Walle B.V."/>
            <person name="Veldhoen N."/>
            <person name="Helbing C.C."/>
            <person name="Birol I."/>
        </authorList>
    </citation>
    <scope>NUCLEOTIDE SEQUENCE [LARGE SCALE GENOMIC DNA]</scope>
</reference>
<dbReference type="SUPFAM" id="SSF54695">
    <property type="entry name" value="POZ domain"/>
    <property type="match status" value="1"/>
</dbReference>
<accession>A0A2G9SAS6</accession>
<dbReference type="Gene3D" id="3.30.710.10">
    <property type="entry name" value="Potassium Channel Kv1.1, Chain A"/>
    <property type="match status" value="1"/>
</dbReference>
<sequence>MSNPDVITLNVGGTKFTTFTSTLQRFPDSRLAHMLDGSDRDFRIVNSQFFVDRDGSLFSYILDYLRTSQLTLPSDFSEYERLQREAEFYQLHALAEQLGQGNIYQPRQEILEVRFLLQETHAFFRIFCSCSSTVEALADRIVMYVEQPIGGQGFSFPFSNQKPLAPVPLQRPSHHDLVFQCGTDFATGDQFGARYVSIKPDQRKLLNGTNVLGLLLDILLREGFSLVSTRAVSAEEKVECYTFQRKKRPEILTISEDYKQEKIVNVQVKPSKSTKKR</sequence>
<dbReference type="InterPro" id="IPR000210">
    <property type="entry name" value="BTB/POZ_dom"/>
</dbReference>
<dbReference type="GO" id="GO:0051260">
    <property type="term" value="P:protein homooligomerization"/>
    <property type="evidence" value="ECO:0007669"/>
    <property type="project" value="InterPro"/>
</dbReference>
<keyword evidence="2" id="KW-0813">Transport</keyword>
<dbReference type="GO" id="GO:0034220">
    <property type="term" value="P:monoatomic ion transmembrane transport"/>
    <property type="evidence" value="ECO:0007669"/>
    <property type="project" value="UniProtKB-KW"/>
</dbReference>
<proteinExistence type="predicted"/>
<dbReference type="GO" id="GO:0005783">
    <property type="term" value="C:endoplasmic reticulum"/>
    <property type="evidence" value="ECO:0007669"/>
    <property type="project" value="TreeGrafter"/>
</dbReference>
<keyword evidence="2" id="KW-0407">Ion channel</keyword>
<keyword evidence="2" id="KW-0406">Ion transport</keyword>
<dbReference type="InterPro" id="IPR011333">
    <property type="entry name" value="SKP1/BTB/POZ_sf"/>
</dbReference>
<dbReference type="AlphaFoldDB" id="A0A2G9SAS6"/>
<feature type="domain" description="BTB" evidence="1">
    <location>
        <begin position="5"/>
        <end position="106"/>
    </location>
</feature>
<evidence type="ECO:0000313" key="2">
    <source>
        <dbReference type="EMBL" id="PIO37288.1"/>
    </source>
</evidence>
<dbReference type="EMBL" id="KV925606">
    <property type="protein sequence ID" value="PIO37288.1"/>
    <property type="molecule type" value="Genomic_DNA"/>
</dbReference>
<dbReference type="PANTHER" id="PTHR14499:SF5">
    <property type="entry name" value="POTASSIUM CHANNEL REGULATORY PROTEIN"/>
    <property type="match status" value="1"/>
</dbReference>
<dbReference type="SMART" id="SM00225">
    <property type="entry name" value="BTB"/>
    <property type="match status" value="1"/>
</dbReference>